<comment type="caution">
    <text evidence="2">The sequence shown here is derived from an EMBL/GenBank/DDBJ whole genome shotgun (WGS) entry which is preliminary data.</text>
</comment>
<gene>
    <name evidence="2" type="ORF">ACFQGB_14140</name>
</gene>
<keyword evidence="1" id="KW-0472">Membrane</keyword>
<keyword evidence="1" id="KW-0812">Transmembrane</keyword>
<evidence type="ECO:0000313" key="2">
    <source>
        <dbReference type="EMBL" id="MFC6954007.1"/>
    </source>
</evidence>
<proteinExistence type="predicted"/>
<name>A0ABD5VEZ3_9EURY</name>
<sequence length="274" mass="29289">MSGSDRIPGSGVETAREASQSAYQHALDVLTTGVVTLLPIVVTVYVLDAAFGIIFSVLEPVLKVLAHFGLLSVVQQNVVVAFLVEVGIYESAADFVGAITAFLILVAVVVAVGTVARNRYGERLVDLFDFLFASIPGIGSVYRAFRRMGDAMIESEAENFRSVKLVQYPTDGSYMIAFETATTPANVRGATENAAMRTLFVPLAPNPVMGGFLAHFPEEEVLDVDMSVEEGIQGLVTSGMAMDADGFSPAELREFGLDDDTVTALEEDHPDVDA</sequence>
<evidence type="ECO:0000313" key="3">
    <source>
        <dbReference type="Proteomes" id="UP001596395"/>
    </source>
</evidence>
<dbReference type="EMBL" id="JBHSXN010000002">
    <property type="protein sequence ID" value="MFC6954007.1"/>
    <property type="molecule type" value="Genomic_DNA"/>
</dbReference>
<accession>A0ABD5VEZ3</accession>
<reference evidence="2 3" key="1">
    <citation type="journal article" date="2019" name="Int. J. Syst. Evol. Microbiol.">
        <title>The Global Catalogue of Microorganisms (GCM) 10K type strain sequencing project: providing services to taxonomists for standard genome sequencing and annotation.</title>
        <authorList>
            <consortium name="The Broad Institute Genomics Platform"/>
            <consortium name="The Broad Institute Genome Sequencing Center for Infectious Disease"/>
            <person name="Wu L."/>
            <person name="Ma J."/>
        </authorList>
    </citation>
    <scope>NUCLEOTIDE SEQUENCE [LARGE SCALE GENOMIC DNA]</scope>
    <source>
        <strain evidence="2 3">GX26</strain>
    </source>
</reference>
<dbReference type="RefSeq" id="WP_336350952.1">
    <property type="nucleotide sequence ID" value="NZ_JAZAQL010000002.1"/>
</dbReference>
<feature type="transmembrane region" description="Helical" evidence="1">
    <location>
        <begin position="65"/>
        <end position="89"/>
    </location>
</feature>
<keyword evidence="3" id="KW-1185">Reference proteome</keyword>
<dbReference type="Proteomes" id="UP001596395">
    <property type="component" value="Unassembled WGS sequence"/>
</dbReference>
<dbReference type="PANTHER" id="PTHR31876:SF26">
    <property type="entry name" value="PROTEIN LIKE COV 2"/>
    <property type="match status" value="1"/>
</dbReference>
<organism evidence="2 3">
    <name type="scientific">Halorubellus litoreus</name>
    <dbReference type="NCBI Taxonomy" id="755308"/>
    <lineage>
        <taxon>Archaea</taxon>
        <taxon>Methanobacteriati</taxon>
        <taxon>Methanobacteriota</taxon>
        <taxon>Stenosarchaea group</taxon>
        <taxon>Halobacteria</taxon>
        <taxon>Halobacteriales</taxon>
        <taxon>Halorubellaceae</taxon>
        <taxon>Halorubellus</taxon>
    </lineage>
</organism>
<evidence type="ECO:0000256" key="1">
    <source>
        <dbReference type="SAM" id="Phobius"/>
    </source>
</evidence>
<dbReference type="Pfam" id="PF04367">
    <property type="entry name" value="DUF502"/>
    <property type="match status" value="1"/>
</dbReference>
<feature type="transmembrane region" description="Helical" evidence="1">
    <location>
        <begin position="95"/>
        <end position="115"/>
    </location>
</feature>
<dbReference type="InterPro" id="IPR007462">
    <property type="entry name" value="COV1-like"/>
</dbReference>
<dbReference type="PANTHER" id="PTHR31876">
    <property type="entry name" value="COV-LIKE PROTEIN 1"/>
    <property type="match status" value="1"/>
</dbReference>
<dbReference type="AlphaFoldDB" id="A0ABD5VEZ3"/>
<feature type="transmembrane region" description="Helical" evidence="1">
    <location>
        <begin position="37"/>
        <end position="58"/>
    </location>
</feature>
<protein>
    <submittedName>
        <fullName evidence="2">DUF502 domain-containing protein</fullName>
    </submittedName>
</protein>
<keyword evidence="1" id="KW-1133">Transmembrane helix</keyword>